<feature type="non-terminal residue" evidence="1">
    <location>
        <position position="1"/>
    </location>
</feature>
<dbReference type="AlphaFoldDB" id="A0ABD3X605"/>
<protein>
    <submittedName>
        <fullName evidence="1">Uncharacterized protein</fullName>
    </submittedName>
</protein>
<proteinExistence type="predicted"/>
<keyword evidence="2" id="KW-1185">Reference proteome</keyword>
<sequence>VNGQAAKRHLMCKDNSFHNDLVFLDHVQSLSMSEFIVRTHIVPCVYFGFNGRKPDIVSH</sequence>
<evidence type="ECO:0000313" key="1">
    <source>
        <dbReference type="EMBL" id="KAL3880923.1"/>
    </source>
</evidence>
<reference evidence="1 2" key="1">
    <citation type="submission" date="2024-11" db="EMBL/GenBank/DDBJ databases">
        <title>Chromosome-level genome assembly of the freshwater bivalve Anodonta woodiana.</title>
        <authorList>
            <person name="Chen X."/>
        </authorList>
    </citation>
    <scope>NUCLEOTIDE SEQUENCE [LARGE SCALE GENOMIC DNA]</scope>
    <source>
        <strain evidence="1">MN2024</strain>
        <tissue evidence="1">Gills</tissue>
    </source>
</reference>
<name>A0ABD3X605_SINWO</name>
<evidence type="ECO:0000313" key="2">
    <source>
        <dbReference type="Proteomes" id="UP001634394"/>
    </source>
</evidence>
<dbReference type="EMBL" id="JBJQND010000004">
    <property type="protein sequence ID" value="KAL3880923.1"/>
    <property type="molecule type" value="Genomic_DNA"/>
</dbReference>
<comment type="caution">
    <text evidence="1">The sequence shown here is derived from an EMBL/GenBank/DDBJ whole genome shotgun (WGS) entry which is preliminary data.</text>
</comment>
<dbReference type="Proteomes" id="UP001634394">
    <property type="component" value="Unassembled WGS sequence"/>
</dbReference>
<organism evidence="1 2">
    <name type="scientific">Sinanodonta woodiana</name>
    <name type="common">Chinese pond mussel</name>
    <name type="synonym">Anodonta woodiana</name>
    <dbReference type="NCBI Taxonomy" id="1069815"/>
    <lineage>
        <taxon>Eukaryota</taxon>
        <taxon>Metazoa</taxon>
        <taxon>Spiralia</taxon>
        <taxon>Lophotrochozoa</taxon>
        <taxon>Mollusca</taxon>
        <taxon>Bivalvia</taxon>
        <taxon>Autobranchia</taxon>
        <taxon>Heteroconchia</taxon>
        <taxon>Palaeoheterodonta</taxon>
        <taxon>Unionida</taxon>
        <taxon>Unionoidea</taxon>
        <taxon>Unionidae</taxon>
        <taxon>Unioninae</taxon>
        <taxon>Sinanodonta</taxon>
    </lineage>
</organism>
<accession>A0ABD3X605</accession>
<gene>
    <name evidence="1" type="ORF">ACJMK2_033125</name>
</gene>